<evidence type="ECO:0000259" key="6">
    <source>
        <dbReference type="Pfam" id="PF01343"/>
    </source>
</evidence>
<evidence type="ECO:0000256" key="3">
    <source>
        <dbReference type="ARBA" id="ARBA00022801"/>
    </source>
</evidence>
<protein>
    <submittedName>
        <fullName evidence="7">Protease-4</fullName>
    </submittedName>
</protein>
<dbReference type="InterPro" id="IPR004635">
    <property type="entry name" value="Pept_S49_SppA"/>
</dbReference>
<dbReference type="NCBIfam" id="TIGR00706">
    <property type="entry name" value="SppA_dom"/>
    <property type="match status" value="1"/>
</dbReference>
<keyword evidence="4" id="KW-0720">Serine protease</keyword>
<evidence type="ECO:0000256" key="2">
    <source>
        <dbReference type="ARBA" id="ARBA00022670"/>
    </source>
</evidence>
<dbReference type="SUPFAM" id="SSF52096">
    <property type="entry name" value="ClpP/crotonase"/>
    <property type="match status" value="1"/>
</dbReference>
<comment type="similarity">
    <text evidence="1">Belongs to the peptidase S49 family.</text>
</comment>
<dbReference type="RefSeq" id="WP_116207933.1">
    <property type="nucleotide sequence ID" value="NZ_QUNR01000002.1"/>
</dbReference>
<keyword evidence="5" id="KW-0812">Transmembrane</keyword>
<dbReference type="GO" id="GO:0006508">
    <property type="term" value="P:proteolysis"/>
    <property type="evidence" value="ECO:0007669"/>
    <property type="project" value="UniProtKB-KW"/>
</dbReference>
<comment type="caution">
    <text evidence="7">The sequence shown here is derived from an EMBL/GenBank/DDBJ whole genome shotgun (WGS) entry which is preliminary data.</text>
</comment>
<organism evidence="7 8">
    <name type="scientific">Paraperlucidibaca baekdonensis</name>
    <dbReference type="NCBI Taxonomy" id="748120"/>
    <lineage>
        <taxon>Bacteria</taxon>
        <taxon>Pseudomonadati</taxon>
        <taxon>Pseudomonadota</taxon>
        <taxon>Gammaproteobacteria</taxon>
        <taxon>Moraxellales</taxon>
        <taxon>Moraxellaceae</taxon>
        <taxon>Paraperlucidibaca</taxon>
    </lineage>
</organism>
<dbReference type="InterPro" id="IPR029045">
    <property type="entry name" value="ClpP/crotonase-like_dom_sf"/>
</dbReference>
<dbReference type="Proteomes" id="UP000256774">
    <property type="component" value="Unassembled WGS sequence"/>
</dbReference>
<name>A0A3E0H5V0_9GAMM</name>
<proteinExistence type="inferred from homology"/>
<dbReference type="Pfam" id="PF01343">
    <property type="entry name" value="Peptidase_S49"/>
    <property type="match status" value="1"/>
</dbReference>
<accession>A0A3E0H5V0</accession>
<sequence>MAEWGNGRGPRDWALVERFLLEDLKDRQRAKRWMWIRRAAFIVLVALLAYRALSGSVSTESFGAHTAVITVDGVIAADALANADSLIEALDSAFNASEAKAVVLRINSPGGSPVQSDLVYREIRRQRAAHPDTPVYAVIDDMGTSGAYYMAVAADKIFVNPSSLVGSIGVIMPGFGVPELLEKLGVEDRTLTAGRHKNLLSPSQPVNVEERAHVQGVLDAVHRHFIEAVKAGRGERLSVNDETFSGYFWSGDQAIALGLADDLGSLHSVARDVVKAETMVDYTLVPNPVDSVLRRLGALAGHEFAASVRQTLGMELAGGRLK</sequence>
<dbReference type="PANTHER" id="PTHR42987">
    <property type="entry name" value="PEPTIDASE S49"/>
    <property type="match status" value="1"/>
</dbReference>
<dbReference type="GO" id="GO:0008236">
    <property type="term" value="F:serine-type peptidase activity"/>
    <property type="evidence" value="ECO:0007669"/>
    <property type="project" value="UniProtKB-KW"/>
</dbReference>
<dbReference type="EMBL" id="QUNR01000002">
    <property type="protein sequence ID" value="REH38913.1"/>
    <property type="molecule type" value="Genomic_DNA"/>
</dbReference>
<keyword evidence="8" id="KW-1185">Reference proteome</keyword>
<keyword evidence="2 7" id="KW-0645">Protease</keyword>
<dbReference type="InterPro" id="IPR002142">
    <property type="entry name" value="Peptidase_S49"/>
</dbReference>
<evidence type="ECO:0000313" key="8">
    <source>
        <dbReference type="Proteomes" id="UP000256774"/>
    </source>
</evidence>
<dbReference type="OrthoDB" id="9764363at2"/>
<dbReference type="AlphaFoldDB" id="A0A3E0H5V0"/>
<dbReference type="PANTHER" id="PTHR42987:SF8">
    <property type="entry name" value="PROTEINASE"/>
    <property type="match status" value="1"/>
</dbReference>
<evidence type="ECO:0000256" key="1">
    <source>
        <dbReference type="ARBA" id="ARBA00008683"/>
    </source>
</evidence>
<dbReference type="InterPro" id="IPR047272">
    <property type="entry name" value="S49_SppA_C"/>
</dbReference>
<gene>
    <name evidence="7" type="ORF">DFR26_1081</name>
</gene>
<keyword evidence="5" id="KW-0472">Membrane</keyword>
<dbReference type="Gene3D" id="3.90.226.10">
    <property type="entry name" value="2-enoyl-CoA Hydratase, Chain A, domain 1"/>
    <property type="match status" value="1"/>
</dbReference>
<feature type="domain" description="Peptidase S49" evidence="6">
    <location>
        <begin position="133"/>
        <end position="272"/>
    </location>
</feature>
<feature type="transmembrane region" description="Helical" evidence="5">
    <location>
        <begin position="35"/>
        <end position="53"/>
    </location>
</feature>
<dbReference type="Gene3D" id="6.20.330.10">
    <property type="match status" value="1"/>
</dbReference>
<keyword evidence="5" id="KW-1133">Transmembrane helix</keyword>
<evidence type="ECO:0000313" key="7">
    <source>
        <dbReference type="EMBL" id="REH38913.1"/>
    </source>
</evidence>
<evidence type="ECO:0000256" key="5">
    <source>
        <dbReference type="SAM" id="Phobius"/>
    </source>
</evidence>
<reference evidence="7 8" key="1">
    <citation type="submission" date="2018-08" db="EMBL/GenBank/DDBJ databases">
        <title>Genomic Encyclopedia of Type Strains, Phase IV (KMG-IV): sequencing the most valuable type-strain genomes for metagenomic binning, comparative biology and taxonomic classification.</title>
        <authorList>
            <person name="Goeker M."/>
        </authorList>
    </citation>
    <scope>NUCLEOTIDE SEQUENCE [LARGE SCALE GENOMIC DNA]</scope>
    <source>
        <strain evidence="7 8">DSM 26022</strain>
    </source>
</reference>
<dbReference type="CDD" id="cd07023">
    <property type="entry name" value="S49_Sppa_N_C"/>
    <property type="match status" value="1"/>
</dbReference>
<evidence type="ECO:0000256" key="4">
    <source>
        <dbReference type="ARBA" id="ARBA00022825"/>
    </source>
</evidence>
<keyword evidence="3" id="KW-0378">Hydrolase</keyword>